<dbReference type="InterPro" id="IPR050377">
    <property type="entry name" value="Radical_SAM_PqqE_MftC-like"/>
</dbReference>
<gene>
    <name evidence="6" type="ORF">CG710_016910</name>
</gene>
<dbReference type="PROSITE" id="PS51918">
    <property type="entry name" value="RADICAL_SAM"/>
    <property type="match status" value="1"/>
</dbReference>
<dbReference type="AlphaFoldDB" id="A0A371JBA0"/>
<evidence type="ECO:0000256" key="2">
    <source>
        <dbReference type="ARBA" id="ARBA00022723"/>
    </source>
</evidence>
<dbReference type="Gene3D" id="3.20.20.70">
    <property type="entry name" value="Aldolase class I"/>
    <property type="match status" value="1"/>
</dbReference>
<dbReference type="GO" id="GO:0051536">
    <property type="term" value="F:iron-sulfur cluster binding"/>
    <property type="evidence" value="ECO:0007669"/>
    <property type="project" value="UniProtKB-KW"/>
</dbReference>
<protein>
    <submittedName>
        <fullName evidence="6">Radical SAM protein</fullName>
    </submittedName>
</protein>
<dbReference type="PANTHER" id="PTHR11228">
    <property type="entry name" value="RADICAL SAM DOMAIN PROTEIN"/>
    <property type="match status" value="1"/>
</dbReference>
<dbReference type="Gene3D" id="1.10.10.1150">
    <property type="entry name" value="Coenzyme PQQ synthesis protein D (PqqD)"/>
    <property type="match status" value="1"/>
</dbReference>
<dbReference type="InterPro" id="IPR041881">
    <property type="entry name" value="PqqD_sf"/>
</dbReference>
<dbReference type="SFLD" id="SFLDS00029">
    <property type="entry name" value="Radical_SAM"/>
    <property type="match status" value="1"/>
</dbReference>
<dbReference type="InterPro" id="IPR007197">
    <property type="entry name" value="rSAM"/>
</dbReference>
<dbReference type="Pfam" id="PF05402">
    <property type="entry name" value="PqqD"/>
    <property type="match status" value="1"/>
</dbReference>
<dbReference type="RefSeq" id="WP_094377449.1">
    <property type="nucleotide sequence ID" value="NZ_NOKA02000052.1"/>
</dbReference>
<dbReference type="CDD" id="cd01335">
    <property type="entry name" value="Radical_SAM"/>
    <property type="match status" value="1"/>
</dbReference>
<keyword evidence="1" id="KW-0949">S-adenosyl-L-methionine</keyword>
<keyword evidence="2" id="KW-0479">Metal-binding</keyword>
<comment type="caution">
    <text evidence="6">The sequence shown here is derived from an EMBL/GenBank/DDBJ whole genome shotgun (WGS) entry which is preliminary data.</text>
</comment>
<evidence type="ECO:0000313" key="7">
    <source>
        <dbReference type="Proteomes" id="UP000216411"/>
    </source>
</evidence>
<dbReference type="Proteomes" id="UP000216411">
    <property type="component" value="Unassembled WGS sequence"/>
</dbReference>
<dbReference type="SFLD" id="SFLDG01067">
    <property type="entry name" value="SPASM/twitch_domain_containing"/>
    <property type="match status" value="1"/>
</dbReference>
<dbReference type="InterPro" id="IPR008792">
    <property type="entry name" value="PQQD"/>
</dbReference>
<keyword evidence="7" id="KW-1185">Reference proteome</keyword>
<evidence type="ECO:0000259" key="5">
    <source>
        <dbReference type="PROSITE" id="PS51918"/>
    </source>
</evidence>
<keyword evidence="3" id="KW-0408">Iron</keyword>
<feature type="domain" description="Radical SAM core" evidence="5">
    <location>
        <begin position="94"/>
        <end position="310"/>
    </location>
</feature>
<dbReference type="SUPFAM" id="SSF102114">
    <property type="entry name" value="Radical SAM enzymes"/>
    <property type="match status" value="1"/>
</dbReference>
<accession>A0A371JBA0</accession>
<reference evidence="6 7" key="1">
    <citation type="journal article" date="2017" name="Genome Announc.">
        <title>Draft Genome Sequence of a Sporulating and Motile Strain of Lachnotalea glycerini Isolated from Water in Quebec City, Canada.</title>
        <authorList>
            <person name="Maheux A.F."/>
            <person name="Boudreau D.K."/>
            <person name="Berube E."/>
            <person name="Boissinot M."/>
            <person name="Raymond F."/>
            <person name="Brodeur S."/>
            <person name="Corbeil J."/>
            <person name="Isabel S."/>
            <person name="Omar R.F."/>
            <person name="Bergeron M.G."/>
        </authorList>
    </citation>
    <scope>NUCLEOTIDE SEQUENCE [LARGE SCALE GENOMIC DNA]</scope>
    <source>
        <strain evidence="6 7">CCRI-19302</strain>
    </source>
</reference>
<evidence type="ECO:0000256" key="1">
    <source>
        <dbReference type="ARBA" id="ARBA00022691"/>
    </source>
</evidence>
<dbReference type="InterPro" id="IPR058240">
    <property type="entry name" value="rSAM_sf"/>
</dbReference>
<dbReference type="InterPro" id="IPR013785">
    <property type="entry name" value="Aldolase_TIM"/>
</dbReference>
<evidence type="ECO:0000256" key="4">
    <source>
        <dbReference type="ARBA" id="ARBA00023014"/>
    </source>
</evidence>
<dbReference type="GO" id="GO:0046872">
    <property type="term" value="F:metal ion binding"/>
    <property type="evidence" value="ECO:0007669"/>
    <property type="project" value="UniProtKB-KW"/>
</dbReference>
<proteinExistence type="predicted"/>
<name>A0A371JBA0_9FIRM</name>
<evidence type="ECO:0000313" key="6">
    <source>
        <dbReference type="EMBL" id="RDY30014.1"/>
    </source>
</evidence>
<dbReference type="OrthoDB" id="9810775at2"/>
<organism evidence="6 7">
    <name type="scientific">Lachnotalea glycerini</name>
    <dbReference type="NCBI Taxonomy" id="1763509"/>
    <lineage>
        <taxon>Bacteria</taxon>
        <taxon>Bacillati</taxon>
        <taxon>Bacillota</taxon>
        <taxon>Clostridia</taxon>
        <taxon>Lachnospirales</taxon>
        <taxon>Lachnospiraceae</taxon>
        <taxon>Lachnotalea</taxon>
    </lineage>
</organism>
<dbReference type="GO" id="GO:0003824">
    <property type="term" value="F:catalytic activity"/>
    <property type="evidence" value="ECO:0007669"/>
    <property type="project" value="InterPro"/>
</dbReference>
<dbReference type="PANTHER" id="PTHR11228:SF7">
    <property type="entry name" value="PQQA PEPTIDE CYCLASE"/>
    <property type="match status" value="1"/>
</dbReference>
<dbReference type="Pfam" id="PF04055">
    <property type="entry name" value="Radical_SAM"/>
    <property type="match status" value="1"/>
</dbReference>
<dbReference type="EMBL" id="NOKA02000052">
    <property type="protein sequence ID" value="RDY30014.1"/>
    <property type="molecule type" value="Genomic_DNA"/>
</dbReference>
<sequence length="452" mass="52079">MEKLNIDLTKYHIIKMGGQVVLLSDYYKQWLKVSCTGYDILQRMDGNHDVDQIVEELTELYDIPKDIIENDCNEFISELQCAEVLDINPDNFDNTKMQEIYFDISDVCFYRCNYCFKAVGTDTEKANFMSLSEVMKKFEDIKAHGMIKKPIVYITGGEPLLNPEIDQIVKYLYEQNCFVILCTDGRLLDETKALLYKNMVDMFIFPLDGSEEKLNDAVRGEGSYASVMKAIDVLNEKEMFFAISITPTVANIKNVKEMISFAYEKRALGCILNETINISEDGEVLDSFFTISEEDYDEMTNAINLFSGVKYSWKNNKDKRSSKKNNVFFVSRDSKRCANTPSLIKSKNSCGMGMNEIYVSSKGYSPCHMLNIPAFRKGTIEEVREFNIPYNELHKCKECDVKLFCLGGCRGRVYYDSKDIKGCIKNCDDYKNYYMKYIENVNGHLVKSKEKD</sequence>
<evidence type="ECO:0000256" key="3">
    <source>
        <dbReference type="ARBA" id="ARBA00023004"/>
    </source>
</evidence>
<keyword evidence="4" id="KW-0411">Iron-sulfur</keyword>